<name>A0ABP4WTV2_9MICC</name>
<dbReference type="EMBL" id="BAAAOA010000027">
    <property type="protein sequence ID" value="GAA1762824.1"/>
    <property type="molecule type" value="Genomic_DNA"/>
</dbReference>
<evidence type="ECO:0008006" key="4">
    <source>
        <dbReference type="Google" id="ProtNLM"/>
    </source>
</evidence>
<dbReference type="Proteomes" id="UP001501204">
    <property type="component" value="Unassembled WGS sequence"/>
</dbReference>
<evidence type="ECO:0000313" key="3">
    <source>
        <dbReference type="Proteomes" id="UP001501204"/>
    </source>
</evidence>
<accession>A0ABP4WTV2</accession>
<feature type="region of interest" description="Disordered" evidence="1">
    <location>
        <begin position="46"/>
        <end position="66"/>
    </location>
</feature>
<sequence>MIRRSATEAAPSSRRGRGLRVLALVVPLLLAGCTSVEVAVDSPQQGAPAAAAPAPSPDAVAPRPVAAPEPAATRTFTTPDGAYSFEYPVGWTVTEDPSQDGVFAVRRDDGELVAGLAINGAADPVASPVYPLSSYTAVEVPGLAGPLGRTMSAAVGLYPGHSIGSEAIATGLADGGDPTANYGRVRSADASFLYFGGTRKIGNGSTKLSEDEVRRELAAYTASAEGRSVLAMISSLTVDTSVTGSVCRDDNYVYTSLQGLGCDEAQDVVDEIAYEGSAEGEDFVTSDRYFCAGEGVDPTVHHDPMYACGVYGAGDVRFLLDPAIITADHPLLHVEAGSADSSDEQMPAEVVEAAVDCVGINYEFTEVDGLTCPEAKGMLQPFLEGRGAPADSNAQVLDDTECTRAPAERGGATVPSWSCSRTQGGSFVAYARL</sequence>
<protein>
    <recommendedName>
        <fullName evidence="4">Hydrolase</fullName>
    </recommendedName>
</protein>
<gene>
    <name evidence="2" type="ORF">GCM10009767_21980</name>
</gene>
<dbReference type="PROSITE" id="PS51257">
    <property type="entry name" value="PROKAR_LIPOPROTEIN"/>
    <property type="match status" value="1"/>
</dbReference>
<feature type="compositionally biased region" description="Low complexity" evidence="1">
    <location>
        <begin position="47"/>
        <end position="66"/>
    </location>
</feature>
<organism evidence="2 3">
    <name type="scientific">Kocuria aegyptia</name>
    <dbReference type="NCBI Taxonomy" id="330943"/>
    <lineage>
        <taxon>Bacteria</taxon>
        <taxon>Bacillati</taxon>
        <taxon>Actinomycetota</taxon>
        <taxon>Actinomycetes</taxon>
        <taxon>Micrococcales</taxon>
        <taxon>Micrococcaceae</taxon>
        <taxon>Kocuria</taxon>
    </lineage>
</organism>
<dbReference type="RefSeq" id="WP_344122463.1">
    <property type="nucleotide sequence ID" value="NZ_BAAAOA010000027.1"/>
</dbReference>
<reference evidence="3" key="1">
    <citation type="journal article" date="2019" name="Int. J. Syst. Evol. Microbiol.">
        <title>The Global Catalogue of Microorganisms (GCM) 10K type strain sequencing project: providing services to taxonomists for standard genome sequencing and annotation.</title>
        <authorList>
            <consortium name="The Broad Institute Genomics Platform"/>
            <consortium name="The Broad Institute Genome Sequencing Center for Infectious Disease"/>
            <person name="Wu L."/>
            <person name="Ma J."/>
        </authorList>
    </citation>
    <scope>NUCLEOTIDE SEQUENCE [LARGE SCALE GENOMIC DNA]</scope>
    <source>
        <strain evidence="3">JCM 14735</strain>
    </source>
</reference>
<evidence type="ECO:0000313" key="2">
    <source>
        <dbReference type="EMBL" id="GAA1762824.1"/>
    </source>
</evidence>
<proteinExistence type="predicted"/>
<comment type="caution">
    <text evidence="2">The sequence shown here is derived from an EMBL/GenBank/DDBJ whole genome shotgun (WGS) entry which is preliminary data.</text>
</comment>
<evidence type="ECO:0000256" key="1">
    <source>
        <dbReference type="SAM" id="MobiDB-lite"/>
    </source>
</evidence>
<keyword evidence="3" id="KW-1185">Reference proteome</keyword>